<evidence type="ECO:0000256" key="1">
    <source>
        <dbReference type="SAM" id="SignalP"/>
    </source>
</evidence>
<dbReference type="HOGENOM" id="CLU_1838381_0_0_1"/>
<evidence type="ECO:0000313" key="3">
    <source>
        <dbReference type="Proteomes" id="UP000026962"/>
    </source>
</evidence>
<dbReference type="Proteomes" id="UP000026962">
    <property type="component" value="Chromosome 10"/>
</dbReference>
<sequence>MNLLMGVMIVILRLTVLVCKQCFSMTMKTLCTEELYKGELQYVFQPLQETTHPLAMKMKALAHHVKNMNLLMGVMIVILRLTVLVCKQCFSMTMKTLCTEELYKGELQYVFQPLQETTHPLAMKMKALWRFCKDIKVEIG</sequence>
<keyword evidence="1" id="KW-0732">Signal</keyword>
<keyword evidence="3" id="KW-1185">Reference proteome</keyword>
<reference evidence="2" key="2">
    <citation type="submission" date="2018-05" db="EMBL/GenBank/DDBJ databases">
        <title>OpunRS2 (Oryza punctata Reference Sequence Version 2).</title>
        <authorList>
            <person name="Zhang J."/>
            <person name="Kudrna D."/>
            <person name="Lee S."/>
            <person name="Talag J."/>
            <person name="Welchert J."/>
            <person name="Wing R.A."/>
        </authorList>
    </citation>
    <scope>NUCLEOTIDE SEQUENCE [LARGE SCALE GENOMIC DNA]</scope>
</reference>
<accession>A0A0E0M5Y3</accession>
<evidence type="ECO:0000313" key="2">
    <source>
        <dbReference type="EnsemblPlants" id="OPUNC10G03340.1"/>
    </source>
</evidence>
<organism evidence="2">
    <name type="scientific">Oryza punctata</name>
    <name type="common">Red rice</name>
    <dbReference type="NCBI Taxonomy" id="4537"/>
    <lineage>
        <taxon>Eukaryota</taxon>
        <taxon>Viridiplantae</taxon>
        <taxon>Streptophyta</taxon>
        <taxon>Embryophyta</taxon>
        <taxon>Tracheophyta</taxon>
        <taxon>Spermatophyta</taxon>
        <taxon>Magnoliopsida</taxon>
        <taxon>Liliopsida</taxon>
        <taxon>Poales</taxon>
        <taxon>Poaceae</taxon>
        <taxon>BOP clade</taxon>
        <taxon>Oryzoideae</taxon>
        <taxon>Oryzeae</taxon>
        <taxon>Oryzinae</taxon>
        <taxon>Oryza</taxon>
    </lineage>
</organism>
<proteinExistence type="predicted"/>
<dbReference type="AlphaFoldDB" id="A0A0E0M5Y3"/>
<dbReference type="EnsemblPlants" id="OPUNC10G03340.1">
    <property type="protein sequence ID" value="OPUNC10G03340.1"/>
    <property type="gene ID" value="OPUNC10G03340"/>
</dbReference>
<feature type="chain" id="PRO_5002367435" evidence="1">
    <location>
        <begin position="20"/>
        <end position="140"/>
    </location>
</feature>
<reference evidence="2" key="1">
    <citation type="submission" date="2015-04" db="UniProtKB">
        <authorList>
            <consortium name="EnsemblPlants"/>
        </authorList>
    </citation>
    <scope>IDENTIFICATION</scope>
</reference>
<protein>
    <submittedName>
        <fullName evidence="2">Uncharacterized protein</fullName>
    </submittedName>
</protein>
<name>A0A0E0M5Y3_ORYPU</name>
<dbReference type="Gramene" id="OPUNC10G03340.1">
    <property type="protein sequence ID" value="OPUNC10G03340.1"/>
    <property type="gene ID" value="OPUNC10G03340"/>
</dbReference>
<feature type="signal peptide" evidence="1">
    <location>
        <begin position="1"/>
        <end position="19"/>
    </location>
</feature>